<dbReference type="PRINTS" id="PR00598">
    <property type="entry name" value="HTHMARR"/>
</dbReference>
<gene>
    <name evidence="2" type="ORF">DFI_13165</name>
</gene>
<proteinExistence type="predicted"/>
<feature type="domain" description="HTH marR-type" evidence="1">
    <location>
        <begin position="14"/>
        <end position="145"/>
    </location>
</feature>
<protein>
    <submittedName>
        <fullName evidence="2">MarR family transcriptional regulator</fullName>
    </submittedName>
</protein>
<evidence type="ECO:0000259" key="1">
    <source>
        <dbReference type="PROSITE" id="PS50995"/>
    </source>
</evidence>
<keyword evidence="3" id="KW-1185">Reference proteome</keyword>
<dbReference type="Proteomes" id="UP000259030">
    <property type="component" value="Chromosome"/>
</dbReference>
<evidence type="ECO:0000313" key="3">
    <source>
        <dbReference type="Proteomes" id="UP000259030"/>
    </source>
</evidence>
<dbReference type="InterPro" id="IPR036388">
    <property type="entry name" value="WH-like_DNA-bd_sf"/>
</dbReference>
<name>A0A221SYU0_9DEIO</name>
<dbReference type="STRING" id="317577.GCA_000419625_01291"/>
<dbReference type="PANTHER" id="PTHR39515:SF2">
    <property type="entry name" value="HTH-TYPE TRANSCRIPTIONAL REGULATOR RV0880"/>
    <property type="match status" value="1"/>
</dbReference>
<accession>A0A221SYU0</accession>
<dbReference type="InterPro" id="IPR052526">
    <property type="entry name" value="HTH-type_Bedaq_tolerance"/>
</dbReference>
<organism evidence="2 3">
    <name type="scientific">Deinococcus ficus</name>
    <dbReference type="NCBI Taxonomy" id="317577"/>
    <lineage>
        <taxon>Bacteria</taxon>
        <taxon>Thermotogati</taxon>
        <taxon>Deinococcota</taxon>
        <taxon>Deinococci</taxon>
        <taxon>Deinococcales</taxon>
        <taxon>Deinococcaceae</taxon>
        <taxon>Deinococcus</taxon>
    </lineage>
</organism>
<sequence length="154" mass="16986">MPAASEALITDEAIVRFLSGLWGLNRRMKQDIEPRLEGHGLDLRRLFILTAVRKGASYPKELSERLHIPSTLLSRYLDGLTGQGYLERHIDTQDSRRTRLSLTPAGVSTLDAAVADIKAYTSLRLQDLDPQTLTALLSAMDTLGNAGLTLEKKA</sequence>
<reference evidence="2 3" key="1">
    <citation type="submission" date="2017-05" db="EMBL/GenBank/DDBJ databases">
        <title>The complete genome sequence of Deinococcus ficus isolated from the rhizosphere of the Ficus religiosa L. in Taiwan.</title>
        <authorList>
            <person name="Wu K.-M."/>
            <person name="Liao T.-L."/>
            <person name="Liu Y.-M."/>
            <person name="Young C.-C."/>
            <person name="Tsai S.-F."/>
        </authorList>
    </citation>
    <scope>NUCLEOTIDE SEQUENCE [LARGE SCALE GENOMIC DNA]</scope>
    <source>
        <strain evidence="2 3">CC-FR2-10</strain>
    </source>
</reference>
<dbReference type="KEGG" id="dfc:DFI_13165"/>
<dbReference type="InterPro" id="IPR036390">
    <property type="entry name" value="WH_DNA-bd_sf"/>
</dbReference>
<dbReference type="PANTHER" id="PTHR39515">
    <property type="entry name" value="CONSERVED PROTEIN"/>
    <property type="match status" value="1"/>
</dbReference>
<dbReference type="SMART" id="SM00347">
    <property type="entry name" value="HTH_MARR"/>
    <property type="match status" value="1"/>
</dbReference>
<dbReference type="EMBL" id="CP021081">
    <property type="protein sequence ID" value="ASN81817.1"/>
    <property type="molecule type" value="Genomic_DNA"/>
</dbReference>
<dbReference type="GO" id="GO:0003700">
    <property type="term" value="F:DNA-binding transcription factor activity"/>
    <property type="evidence" value="ECO:0007669"/>
    <property type="project" value="InterPro"/>
</dbReference>
<dbReference type="Pfam" id="PF12802">
    <property type="entry name" value="MarR_2"/>
    <property type="match status" value="1"/>
</dbReference>
<dbReference type="InterPro" id="IPR000835">
    <property type="entry name" value="HTH_MarR-typ"/>
</dbReference>
<dbReference type="PROSITE" id="PS50995">
    <property type="entry name" value="HTH_MARR_2"/>
    <property type="match status" value="1"/>
</dbReference>
<evidence type="ECO:0000313" key="2">
    <source>
        <dbReference type="EMBL" id="ASN81817.1"/>
    </source>
</evidence>
<dbReference type="SUPFAM" id="SSF46785">
    <property type="entry name" value="Winged helix' DNA-binding domain"/>
    <property type="match status" value="1"/>
</dbReference>
<dbReference type="Gene3D" id="1.10.10.10">
    <property type="entry name" value="Winged helix-like DNA-binding domain superfamily/Winged helix DNA-binding domain"/>
    <property type="match status" value="1"/>
</dbReference>
<dbReference type="RefSeq" id="WP_043779502.1">
    <property type="nucleotide sequence ID" value="NZ_BNAK01000003.1"/>
</dbReference>
<dbReference type="AlphaFoldDB" id="A0A221SYU0"/>